<keyword evidence="3" id="KW-0328">Glycosyltransferase</keyword>
<protein>
    <recommendedName>
        <fullName evidence="8">Trehalose-phosphatase</fullName>
    </recommendedName>
</protein>
<dbReference type="InterPro" id="IPR023214">
    <property type="entry name" value="HAD_sf"/>
</dbReference>
<dbReference type="OMA" id="KNEANCY"/>
<evidence type="ECO:0000256" key="3">
    <source>
        <dbReference type="ARBA" id="ARBA00022676"/>
    </source>
</evidence>
<dbReference type="GO" id="GO:0016757">
    <property type="term" value="F:glycosyltransferase activity"/>
    <property type="evidence" value="ECO:0007669"/>
    <property type="project" value="UniProtKB-KW"/>
</dbReference>
<evidence type="ECO:0000256" key="1">
    <source>
        <dbReference type="ARBA" id="ARBA00005409"/>
    </source>
</evidence>
<dbReference type="GO" id="GO:0005992">
    <property type="term" value="P:trehalose biosynthetic process"/>
    <property type="evidence" value="ECO:0007669"/>
    <property type="project" value="InterPro"/>
</dbReference>
<dbReference type="SUPFAM" id="SSF56784">
    <property type="entry name" value="HAD-like"/>
    <property type="match status" value="1"/>
</dbReference>
<proteinExistence type="inferred from homology"/>
<keyword evidence="7" id="KW-1185">Reference proteome</keyword>
<dbReference type="NCBIfam" id="TIGR00685">
    <property type="entry name" value="T6PP"/>
    <property type="match status" value="1"/>
</dbReference>
<keyword evidence="4" id="KW-0808">Transferase</keyword>
<comment type="caution">
    <text evidence="6">The sequence shown here is derived from an EMBL/GenBank/DDBJ whole genome shotgun (WGS) entry which is preliminary data.</text>
</comment>
<dbReference type="FunFam" id="3.40.50.2000:FF:000079">
    <property type="entry name" value="Trehalose-6-phosphate synthase 8"/>
    <property type="match status" value="1"/>
</dbReference>
<dbReference type="FunFam" id="3.40.50.1000:FF:000052">
    <property type="entry name" value="Alpha,alpha-trehalose-phosphate synthase [UDP-forming] 6"/>
    <property type="match status" value="1"/>
</dbReference>
<dbReference type="PANTHER" id="PTHR10788">
    <property type="entry name" value="TREHALOSE-6-PHOSPHATE SYNTHASE"/>
    <property type="match status" value="1"/>
</dbReference>
<dbReference type="PANTHER" id="PTHR10788:SF94">
    <property type="entry name" value="ALPHA,ALPHA-TREHALOSE-PHOSPHATE SYNTHASE [UDP-FORMING] 5"/>
    <property type="match status" value="1"/>
</dbReference>
<evidence type="ECO:0008006" key="8">
    <source>
        <dbReference type="Google" id="ProtNLM"/>
    </source>
</evidence>
<dbReference type="InterPro" id="IPR001830">
    <property type="entry name" value="Glyco_trans_20"/>
</dbReference>
<dbReference type="SUPFAM" id="SSF53756">
    <property type="entry name" value="UDP-Glycosyltransferase/glycogen phosphorylase"/>
    <property type="match status" value="1"/>
</dbReference>
<dbReference type="NCBIfam" id="TIGR01484">
    <property type="entry name" value="HAD-SF-IIB"/>
    <property type="match status" value="1"/>
</dbReference>
<dbReference type="Pfam" id="PF00982">
    <property type="entry name" value="Glyco_transf_20"/>
    <property type="match status" value="1"/>
</dbReference>
<dbReference type="FunFam" id="3.40.50.2000:FF:000010">
    <property type="entry name" value="Alpha,alpha-trehalose-phosphate synthase"/>
    <property type="match status" value="1"/>
</dbReference>
<dbReference type="EMBL" id="CM035407">
    <property type="protein sequence ID" value="KAH7444343.1"/>
    <property type="molecule type" value="Genomic_DNA"/>
</dbReference>
<dbReference type="AlphaFoldDB" id="A0A8T2VAD4"/>
<dbReference type="GO" id="GO:0005829">
    <property type="term" value="C:cytosol"/>
    <property type="evidence" value="ECO:0007669"/>
    <property type="project" value="TreeGrafter"/>
</dbReference>
<evidence type="ECO:0000256" key="4">
    <source>
        <dbReference type="ARBA" id="ARBA00022679"/>
    </source>
</evidence>
<dbReference type="Gene3D" id="3.40.50.1000">
    <property type="entry name" value="HAD superfamily/HAD-like"/>
    <property type="match status" value="1"/>
</dbReference>
<dbReference type="CDD" id="cd03788">
    <property type="entry name" value="GT20_TPS"/>
    <property type="match status" value="1"/>
</dbReference>
<dbReference type="FunFam" id="3.40.50.1000:FF:000054">
    <property type="entry name" value="alpha,alpha-trehalose-phosphate synthase [UDP-forming] 6"/>
    <property type="match status" value="1"/>
</dbReference>
<dbReference type="InterPro" id="IPR003337">
    <property type="entry name" value="Trehalose_PPase"/>
</dbReference>
<reference evidence="6" key="1">
    <citation type="submission" date="2021-08" db="EMBL/GenBank/DDBJ databases">
        <title>WGS assembly of Ceratopteris richardii.</title>
        <authorList>
            <person name="Marchant D.B."/>
            <person name="Chen G."/>
            <person name="Jenkins J."/>
            <person name="Shu S."/>
            <person name="Leebens-Mack J."/>
            <person name="Grimwood J."/>
            <person name="Schmutz J."/>
            <person name="Soltis P."/>
            <person name="Soltis D."/>
            <person name="Chen Z.-H."/>
        </authorList>
    </citation>
    <scope>NUCLEOTIDE SEQUENCE</scope>
    <source>
        <strain evidence="6">Whitten #5841</strain>
        <tissue evidence="6">Leaf</tissue>
    </source>
</reference>
<dbReference type="CDD" id="cd01627">
    <property type="entry name" value="HAD_TPP"/>
    <property type="match status" value="1"/>
</dbReference>
<dbReference type="EMBL" id="CM035407">
    <property type="protein sequence ID" value="KAH7444342.1"/>
    <property type="molecule type" value="Genomic_DNA"/>
</dbReference>
<comment type="similarity">
    <text evidence="2">In the C-terminal section; belongs to the trehalose phosphatase family.</text>
</comment>
<dbReference type="Gene3D" id="3.40.50.2000">
    <property type="entry name" value="Glycogen Phosphorylase B"/>
    <property type="match status" value="2"/>
</dbReference>
<dbReference type="EMBL" id="CM035407">
    <property type="protein sequence ID" value="KAH7444341.1"/>
    <property type="molecule type" value="Genomic_DNA"/>
</dbReference>
<evidence type="ECO:0000256" key="2">
    <source>
        <dbReference type="ARBA" id="ARBA00006330"/>
    </source>
</evidence>
<feature type="compositionally biased region" description="Polar residues" evidence="5">
    <location>
        <begin position="8"/>
        <end position="18"/>
    </location>
</feature>
<comment type="similarity">
    <text evidence="1">In the N-terminal section; belongs to the glycosyltransferase 20 family.</text>
</comment>
<dbReference type="GO" id="GO:0004805">
    <property type="term" value="F:trehalose-phosphatase activity"/>
    <property type="evidence" value="ECO:0007669"/>
    <property type="project" value="TreeGrafter"/>
</dbReference>
<organism evidence="6 7">
    <name type="scientific">Ceratopteris richardii</name>
    <name type="common">Triangle waterfern</name>
    <dbReference type="NCBI Taxonomy" id="49495"/>
    <lineage>
        <taxon>Eukaryota</taxon>
        <taxon>Viridiplantae</taxon>
        <taxon>Streptophyta</taxon>
        <taxon>Embryophyta</taxon>
        <taxon>Tracheophyta</taxon>
        <taxon>Polypodiopsida</taxon>
        <taxon>Polypodiidae</taxon>
        <taxon>Polypodiales</taxon>
        <taxon>Pteridineae</taxon>
        <taxon>Pteridaceae</taxon>
        <taxon>Parkerioideae</taxon>
        <taxon>Ceratopteris</taxon>
    </lineage>
</organism>
<gene>
    <name evidence="6" type="ORF">KP509_02G074400</name>
</gene>
<dbReference type="SMR" id="A0A8T2VAD4"/>
<evidence type="ECO:0000313" key="7">
    <source>
        <dbReference type="Proteomes" id="UP000825935"/>
    </source>
</evidence>
<evidence type="ECO:0000313" key="6">
    <source>
        <dbReference type="EMBL" id="KAH7444342.1"/>
    </source>
</evidence>
<dbReference type="EMBL" id="CM035407">
    <property type="protein sequence ID" value="KAH7444339.1"/>
    <property type="molecule type" value="Genomic_DNA"/>
</dbReference>
<dbReference type="FunFam" id="3.30.70.1020:FF:000002">
    <property type="entry name" value="Trehalose-6-phosphate synthase 2"/>
    <property type="match status" value="1"/>
</dbReference>
<evidence type="ECO:0000256" key="5">
    <source>
        <dbReference type="SAM" id="MobiDB-lite"/>
    </source>
</evidence>
<dbReference type="Pfam" id="PF02358">
    <property type="entry name" value="Trehalose_PPase"/>
    <property type="match status" value="1"/>
</dbReference>
<sequence>MSEARVLSNFSECDTSTMDSDRGHSMFSSSPRLSQDRTIIVANRLPLQTKKDDSGSWYFSWDVNSLLLQMKDGLSENTDVLYIGCINEDIDMSQRKRVTRTLLEKFNCVPVFVASDLRRKYLDGFCKHQLWPLFHYMLPIIPDYGERFDRSLWQAYVTVNVMFANTVTEVINSEEDYVWVHDYHLMALPTFIRRRFFKVKLGFFLHTPFPASDIYMTLPVREEILRGLLNADLIGFQTFDYARHFLSCCSRMLGIHFKTQRGYIGLDYFGRTVGIKILPVGIHMGRLMDTLGYSETQAKIDELKTQYKDKVIILGVDDLDIFQGISLKLLAMEQLLKENSKWRGKLVMVQIANPTSTQEVIEIQDEIRASVMHINAEFGTEEYKPVVLIEQQVSHIERTAYYTVSDCCIVTAVRDGLNLIPYEYTVCRHGSGSGLGVSGADSKQSTLIISEFIGCSPSLSGAIRVNPWNIDDVSGAMHMALTMPDTEKEMRHEKHYKYVSTHDIAHWVRSFMGDLKNGTKSHSERRCWGIGLGFRFRIVALDAGFRKLSLEHITSAYRRTKNRLILLDYDGTMVPCNSIDKTPTLEVISLLNALCADSSNLVFIVSGRSRDVLHDWFAPCKRLGLSAEHGFFNRWQQDQEWTSSMCISDFDWKEVVYPVLQCYTESTDGSSIEAKETALVWHYQDADPDFGSWQARELRVHLERILANKPAVVKSGHCIVEVKPQGVSKGTVAEELLLSQVKAGNPPDFLLCIGDDRSDEDMFESIATAVKGFPEASLADVFACTVGQKPSKAKYYLEDTVEVLKMLHEFSMPSLLQEDHEWRNHGVFSCSKLC</sequence>
<dbReference type="Gene3D" id="3.30.70.1020">
    <property type="entry name" value="Trehalose-6-phosphate phosphatase related protein, domain 2"/>
    <property type="match status" value="1"/>
</dbReference>
<dbReference type="InterPro" id="IPR036412">
    <property type="entry name" value="HAD-like_sf"/>
</dbReference>
<accession>A0A8T2VAD4</accession>
<dbReference type="OrthoDB" id="755951at2759"/>
<dbReference type="InterPro" id="IPR006379">
    <property type="entry name" value="HAD-SF_hydro_IIB"/>
</dbReference>
<feature type="region of interest" description="Disordered" evidence="5">
    <location>
        <begin position="1"/>
        <end position="30"/>
    </location>
</feature>
<dbReference type="Proteomes" id="UP000825935">
    <property type="component" value="Chromosome 2"/>
</dbReference>
<name>A0A8T2VAD4_CERRI</name>